<dbReference type="AlphaFoldDB" id="A0AAV7M285"/>
<sequence length="98" mass="10398">MTTDTLPGLGSLHDAPCTPTALSLRFGAHGGAVKGLTGATRSEKLNFGSSPRRRPEGEGIQLLYATAPRSNSGVNAILWGRARNARKLRSRGEDAPNW</sequence>
<organism evidence="2 3">
    <name type="scientific">Pleurodeles waltl</name>
    <name type="common">Iberian ribbed newt</name>
    <dbReference type="NCBI Taxonomy" id="8319"/>
    <lineage>
        <taxon>Eukaryota</taxon>
        <taxon>Metazoa</taxon>
        <taxon>Chordata</taxon>
        <taxon>Craniata</taxon>
        <taxon>Vertebrata</taxon>
        <taxon>Euteleostomi</taxon>
        <taxon>Amphibia</taxon>
        <taxon>Batrachia</taxon>
        <taxon>Caudata</taxon>
        <taxon>Salamandroidea</taxon>
        <taxon>Salamandridae</taxon>
        <taxon>Pleurodelinae</taxon>
        <taxon>Pleurodeles</taxon>
    </lineage>
</organism>
<accession>A0AAV7M285</accession>
<protein>
    <submittedName>
        <fullName evidence="2">Uncharacterized protein</fullName>
    </submittedName>
</protein>
<reference evidence="2" key="1">
    <citation type="journal article" date="2022" name="bioRxiv">
        <title>Sequencing and chromosome-scale assembly of the giantPleurodeles waltlgenome.</title>
        <authorList>
            <person name="Brown T."/>
            <person name="Elewa A."/>
            <person name="Iarovenko S."/>
            <person name="Subramanian E."/>
            <person name="Araus A.J."/>
            <person name="Petzold A."/>
            <person name="Susuki M."/>
            <person name="Suzuki K.-i.T."/>
            <person name="Hayashi T."/>
            <person name="Toyoda A."/>
            <person name="Oliveira C."/>
            <person name="Osipova E."/>
            <person name="Leigh N.D."/>
            <person name="Simon A."/>
            <person name="Yun M.H."/>
        </authorList>
    </citation>
    <scope>NUCLEOTIDE SEQUENCE</scope>
    <source>
        <strain evidence="2">20211129_DDA</strain>
        <tissue evidence="2">Liver</tissue>
    </source>
</reference>
<keyword evidence="3" id="KW-1185">Reference proteome</keyword>
<evidence type="ECO:0000313" key="2">
    <source>
        <dbReference type="EMBL" id="KAJ1097567.1"/>
    </source>
</evidence>
<evidence type="ECO:0000313" key="3">
    <source>
        <dbReference type="Proteomes" id="UP001066276"/>
    </source>
</evidence>
<proteinExistence type="predicted"/>
<comment type="caution">
    <text evidence="2">The sequence shown here is derived from an EMBL/GenBank/DDBJ whole genome shotgun (WGS) entry which is preliminary data.</text>
</comment>
<evidence type="ECO:0000256" key="1">
    <source>
        <dbReference type="SAM" id="MobiDB-lite"/>
    </source>
</evidence>
<name>A0AAV7M285_PLEWA</name>
<dbReference type="EMBL" id="JANPWB010000014">
    <property type="protein sequence ID" value="KAJ1097567.1"/>
    <property type="molecule type" value="Genomic_DNA"/>
</dbReference>
<feature type="region of interest" description="Disordered" evidence="1">
    <location>
        <begin position="35"/>
        <end position="57"/>
    </location>
</feature>
<dbReference type="Proteomes" id="UP001066276">
    <property type="component" value="Chromosome 10"/>
</dbReference>
<gene>
    <name evidence="2" type="ORF">NDU88_002685</name>
</gene>